<keyword evidence="2" id="KW-1185">Reference proteome</keyword>
<dbReference type="AlphaFoldDB" id="A0A8S1CRF6"/>
<organism evidence="1 2">
    <name type="scientific">Cloeon dipterum</name>
    <dbReference type="NCBI Taxonomy" id="197152"/>
    <lineage>
        <taxon>Eukaryota</taxon>
        <taxon>Metazoa</taxon>
        <taxon>Ecdysozoa</taxon>
        <taxon>Arthropoda</taxon>
        <taxon>Hexapoda</taxon>
        <taxon>Insecta</taxon>
        <taxon>Pterygota</taxon>
        <taxon>Palaeoptera</taxon>
        <taxon>Ephemeroptera</taxon>
        <taxon>Pisciforma</taxon>
        <taxon>Baetidae</taxon>
        <taxon>Cloeon</taxon>
    </lineage>
</organism>
<proteinExistence type="predicted"/>
<evidence type="ECO:0000313" key="1">
    <source>
        <dbReference type="EMBL" id="CAB3370652.1"/>
    </source>
</evidence>
<gene>
    <name evidence="1" type="ORF">CLODIP_2_CD04485</name>
</gene>
<sequence length="145" mass="15892">MNPNALERKARGWKSVAQWLFASFYIHAHSQKSNYAFAISPVRALFGDKVSSLLLVTLAGKPGCKNFTKWVEFAQSRSPCVESAELRAASSPNLGQLTAEAPNRPFGSAFGTRVDRLGTPSPLFTLATADLRGRRPHPSSRECAW</sequence>
<comment type="caution">
    <text evidence="1">The sequence shown here is derived from an EMBL/GenBank/DDBJ whole genome shotgun (WGS) entry which is preliminary data.</text>
</comment>
<name>A0A8S1CRF6_9INSE</name>
<accession>A0A8S1CRF6</accession>
<dbReference type="EMBL" id="CADEPI010000054">
    <property type="protein sequence ID" value="CAB3370652.1"/>
    <property type="molecule type" value="Genomic_DNA"/>
</dbReference>
<evidence type="ECO:0000313" key="2">
    <source>
        <dbReference type="Proteomes" id="UP000494165"/>
    </source>
</evidence>
<dbReference type="Proteomes" id="UP000494165">
    <property type="component" value="Unassembled WGS sequence"/>
</dbReference>
<protein>
    <submittedName>
        <fullName evidence="1">Uncharacterized protein</fullName>
    </submittedName>
</protein>
<reference evidence="1 2" key="1">
    <citation type="submission" date="2020-04" db="EMBL/GenBank/DDBJ databases">
        <authorList>
            <person name="Alioto T."/>
            <person name="Alioto T."/>
            <person name="Gomez Garrido J."/>
        </authorList>
    </citation>
    <scope>NUCLEOTIDE SEQUENCE [LARGE SCALE GENOMIC DNA]</scope>
</reference>